<evidence type="ECO:0000313" key="2">
    <source>
        <dbReference type="EMBL" id="BAL90278.1"/>
    </source>
</evidence>
<feature type="domain" description="dTDP-4-dehydro-6-deoxy-alpha-D-glucopyranose 2,3-dehydratase" evidence="1">
    <location>
        <begin position="242"/>
        <end position="442"/>
    </location>
</feature>
<dbReference type="STRING" id="512565.AMIS_50580"/>
<dbReference type="RefSeq" id="WP_014445167.1">
    <property type="nucleotide sequence ID" value="NC_017093.1"/>
</dbReference>
<keyword evidence="3" id="KW-1185">Reference proteome</keyword>
<gene>
    <name evidence="2" type="ordered locus">AMIS_50580</name>
</gene>
<dbReference type="Pfam" id="PF03559">
    <property type="entry name" value="Hexose_dehydrat"/>
    <property type="match status" value="2"/>
</dbReference>
<feature type="domain" description="dTDP-4-dehydro-6-deoxy-alpha-D-glucopyranose 2,3-dehydratase" evidence="1">
    <location>
        <begin position="8"/>
        <end position="207"/>
    </location>
</feature>
<accession>I0HB91</accession>
<dbReference type="PATRIC" id="fig|512565.3.peg.5051"/>
<dbReference type="AlphaFoldDB" id="I0HB91"/>
<dbReference type="OrthoDB" id="9814961at2"/>
<dbReference type="GO" id="GO:0016829">
    <property type="term" value="F:lyase activity"/>
    <property type="evidence" value="ECO:0007669"/>
    <property type="project" value="InterPro"/>
</dbReference>
<dbReference type="EMBL" id="AP012319">
    <property type="protein sequence ID" value="BAL90278.1"/>
    <property type="molecule type" value="Genomic_DNA"/>
</dbReference>
<dbReference type="eggNOG" id="ENOG502Z8MY">
    <property type="taxonomic scope" value="Bacteria"/>
</dbReference>
<dbReference type="Proteomes" id="UP000007882">
    <property type="component" value="Chromosome"/>
</dbReference>
<dbReference type="InterPro" id="IPR038153">
    <property type="entry name" value="EvaA-like_sf"/>
</dbReference>
<dbReference type="Gene3D" id="3.90.79.40">
    <property type="entry name" value="EvaA sugar 2,3-dehydratase subunit"/>
    <property type="match status" value="2"/>
</dbReference>
<proteinExistence type="predicted"/>
<organism evidence="2 3">
    <name type="scientific">Actinoplanes missouriensis (strain ATCC 14538 / DSM 43046 / CBS 188.64 / JCM 3121 / NBRC 102363 / NCIMB 12654 / NRRL B-3342 / UNCC 431)</name>
    <dbReference type="NCBI Taxonomy" id="512565"/>
    <lineage>
        <taxon>Bacteria</taxon>
        <taxon>Bacillati</taxon>
        <taxon>Actinomycetota</taxon>
        <taxon>Actinomycetes</taxon>
        <taxon>Micromonosporales</taxon>
        <taxon>Micromonosporaceae</taxon>
        <taxon>Actinoplanes</taxon>
    </lineage>
</organism>
<evidence type="ECO:0000313" key="3">
    <source>
        <dbReference type="Proteomes" id="UP000007882"/>
    </source>
</evidence>
<dbReference type="InterPro" id="IPR005212">
    <property type="entry name" value="EvaA-like"/>
</dbReference>
<dbReference type="KEGG" id="ams:AMIS_50580"/>
<name>I0HB91_ACTM4</name>
<reference evidence="2 3" key="1">
    <citation type="submission" date="2012-02" db="EMBL/GenBank/DDBJ databases">
        <title>Complete genome sequence of Actinoplanes missouriensis 431 (= NBRC 102363).</title>
        <authorList>
            <person name="Ohnishi Y."/>
            <person name="Ishikawa J."/>
            <person name="Sekine M."/>
            <person name="Hosoyama A."/>
            <person name="Harada T."/>
            <person name="Narita H."/>
            <person name="Hata T."/>
            <person name="Konno Y."/>
            <person name="Tutikane K."/>
            <person name="Fujita N."/>
            <person name="Horinouchi S."/>
            <person name="Hayakawa M."/>
        </authorList>
    </citation>
    <scope>NUCLEOTIDE SEQUENCE [LARGE SCALE GENOMIC DNA]</scope>
    <source>
        <strain evidence="3">ATCC 14538 / DSM 43046 / CBS 188.64 / JCM 3121 / NBRC 102363 / NCIMB 12654 / NRRL B-3342 / UNCC 431</strain>
    </source>
</reference>
<evidence type="ECO:0000259" key="1">
    <source>
        <dbReference type="Pfam" id="PF03559"/>
    </source>
</evidence>
<protein>
    <submittedName>
        <fullName evidence="2">Putative NDP-deoxyglucose-2,3-dehydratase</fullName>
    </submittedName>
</protein>
<dbReference type="HOGENOM" id="CLU_045374_0_0_11"/>
<sequence length="452" mass="50457">MVFSDLVEFGDWFAERRRAQKFDVTRIPLDDLDGWHADPETGDLGHHTGRFFTVEGLDVTSSGREVDAWQQPIINQAEQGVLGILVREFDGVPHCLLQAKMEPGNVNGLQLSPTVQATRSNFTGAHGGRPVDYLEHFLAPRTGRLIYDALQSEQASWFLSKRNRNMIVQVGAEPPLLDDFCWLSFDQISALMREPNLINMDTRSVLAGAVGPSLRGADPDPATFRGAVARSQSAETGARHTTEEVLSWFTEAKNRCTLRRRRIPLSQVSGWSRRDGILTHEHGQHFDVIGVAVQASSREVTSWHQPMFEPRSRGVIAFLVRRIGGLLHVLVQARVETGALDGVEIAPTVQCQPDSYRLMPGRAPMFLDAVLGAPPERVRFDGLLSEEGGRFHQAQNRYLVVEAGDDVPLDPPPTFAWITLRQLTEFVRYGNLLNVEARCLLTIFGFYQEDAP</sequence>